<gene>
    <name evidence="5" type="ORF">PVAG01_05131</name>
</gene>
<dbReference type="PANTHER" id="PTHR44229:SF4">
    <property type="entry name" value="15-HYDROXYPROSTAGLANDIN DEHYDROGENASE [NAD(+)]"/>
    <property type="match status" value="1"/>
</dbReference>
<evidence type="ECO:0000256" key="2">
    <source>
        <dbReference type="ARBA" id="ARBA00022857"/>
    </source>
</evidence>
<comment type="similarity">
    <text evidence="1 4">Belongs to the short-chain dehydrogenases/reductases (SDR) family.</text>
</comment>
<protein>
    <submittedName>
        <fullName evidence="5">Nad-dependent 15-hydroxyprostaglandin dehydrogenase</fullName>
    </submittedName>
</protein>
<organism evidence="5 6">
    <name type="scientific">Phlyctema vagabunda</name>
    <dbReference type="NCBI Taxonomy" id="108571"/>
    <lineage>
        <taxon>Eukaryota</taxon>
        <taxon>Fungi</taxon>
        <taxon>Dikarya</taxon>
        <taxon>Ascomycota</taxon>
        <taxon>Pezizomycotina</taxon>
        <taxon>Leotiomycetes</taxon>
        <taxon>Helotiales</taxon>
        <taxon>Dermateaceae</taxon>
        <taxon>Phlyctema</taxon>
    </lineage>
</organism>
<evidence type="ECO:0000313" key="6">
    <source>
        <dbReference type="Proteomes" id="UP001629113"/>
    </source>
</evidence>
<name>A0ABR4PJ87_9HELO</name>
<sequence>MSLGDFTLLGKIAVITGVGSGINLSFSQHAVNLGARVIIADLKLTEDGEKFPRETDSKVAVFAKCDVTKRADLENLVLVSVDKFQDTPDVWVAGAGIFEPSWSNFWDDTEEDGYALIDINVNHPIKFSRIAIRTLLGNGKKGVILCVSSLAGFQGTLSVPLYCASKHAVVGFVRSMAELDRLEGIKAVAIAPGVVRTPLWTDHPDKMKQFGYSMENTIPPEDIAKTMIEAVTSGSIPGGYSVSISTKGTALLGTWNIAAPKDEGTTVSPTILEMNYAPVIATMNKERAKSR</sequence>
<dbReference type="PANTHER" id="PTHR44229">
    <property type="entry name" value="15-HYDROXYPROSTAGLANDIN DEHYDROGENASE [NAD(+)]"/>
    <property type="match status" value="1"/>
</dbReference>
<dbReference type="InterPro" id="IPR020904">
    <property type="entry name" value="Sc_DH/Rdtase_CS"/>
</dbReference>
<proteinExistence type="inferred from homology"/>
<dbReference type="PRINTS" id="PR00081">
    <property type="entry name" value="GDHRDH"/>
</dbReference>
<evidence type="ECO:0000313" key="5">
    <source>
        <dbReference type="EMBL" id="KAL3423384.1"/>
    </source>
</evidence>
<keyword evidence="2" id="KW-0521">NADP</keyword>
<accession>A0ABR4PJ87</accession>
<keyword evidence="6" id="KW-1185">Reference proteome</keyword>
<dbReference type="PROSITE" id="PS00061">
    <property type="entry name" value="ADH_SHORT"/>
    <property type="match status" value="1"/>
</dbReference>
<evidence type="ECO:0000256" key="4">
    <source>
        <dbReference type="RuleBase" id="RU000363"/>
    </source>
</evidence>
<evidence type="ECO:0000256" key="1">
    <source>
        <dbReference type="ARBA" id="ARBA00006484"/>
    </source>
</evidence>
<dbReference type="InterPro" id="IPR036291">
    <property type="entry name" value="NAD(P)-bd_dom_sf"/>
</dbReference>
<reference evidence="5 6" key="1">
    <citation type="submission" date="2024-06" db="EMBL/GenBank/DDBJ databases">
        <title>Complete genome of Phlyctema vagabunda strain 19-DSS-EL-015.</title>
        <authorList>
            <person name="Fiorenzani C."/>
        </authorList>
    </citation>
    <scope>NUCLEOTIDE SEQUENCE [LARGE SCALE GENOMIC DNA]</scope>
    <source>
        <strain evidence="5 6">19-DSS-EL-015</strain>
    </source>
</reference>
<dbReference type="PRINTS" id="PR00080">
    <property type="entry name" value="SDRFAMILY"/>
</dbReference>
<dbReference type="EMBL" id="JBFCZG010000004">
    <property type="protein sequence ID" value="KAL3423384.1"/>
    <property type="molecule type" value="Genomic_DNA"/>
</dbReference>
<dbReference type="Gene3D" id="3.40.50.720">
    <property type="entry name" value="NAD(P)-binding Rossmann-like Domain"/>
    <property type="match status" value="1"/>
</dbReference>
<evidence type="ECO:0000256" key="3">
    <source>
        <dbReference type="ARBA" id="ARBA00023002"/>
    </source>
</evidence>
<keyword evidence="3" id="KW-0560">Oxidoreductase</keyword>
<dbReference type="Proteomes" id="UP001629113">
    <property type="component" value="Unassembled WGS sequence"/>
</dbReference>
<dbReference type="InterPro" id="IPR002347">
    <property type="entry name" value="SDR_fam"/>
</dbReference>
<comment type="caution">
    <text evidence="5">The sequence shown here is derived from an EMBL/GenBank/DDBJ whole genome shotgun (WGS) entry which is preliminary data.</text>
</comment>
<dbReference type="SUPFAM" id="SSF51735">
    <property type="entry name" value="NAD(P)-binding Rossmann-fold domains"/>
    <property type="match status" value="1"/>
</dbReference>
<dbReference type="Pfam" id="PF00106">
    <property type="entry name" value="adh_short"/>
    <property type="match status" value="1"/>
</dbReference>